<sequence>MITWRFIAEAKERGAKLITIDPSYPTIAAKSEAADPVIRGSYEVKGIRVSTSLVTSFVFAMQVARPPLDRDIPLI</sequence>
<dbReference type="EMBL" id="LOCK01000028">
    <property type="protein sequence ID" value="KTE91104.1"/>
    <property type="molecule type" value="Genomic_DNA"/>
</dbReference>
<reference evidence="1 2" key="1">
    <citation type="submission" date="2015-12" db="EMBL/GenBank/DDBJ databases">
        <title>Draft Genome Sequence of Desulfitobacterium hafniense Strain DH, a Sulfate-reducing Bacterium Isolated from Paddy Soils.</title>
        <authorList>
            <person name="Bao P."/>
            <person name="Zhang X."/>
            <person name="Li G."/>
        </authorList>
    </citation>
    <scope>NUCLEOTIDE SEQUENCE [LARGE SCALE GENOMIC DNA]</scope>
    <source>
        <strain evidence="1 2">DH</strain>
    </source>
</reference>
<evidence type="ECO:0000313" key="2">
    <source>
        <dbReference type="Proteomes" id="UP000054623"/>
    </source>
</evidence>
<dbReference type="RefSeq" id="WP_058491404.1">
    <property type="nucleotide sequence ID" value="NZ_LOCK01000028.1"/>
</dbReference>
<dbReference type="SUPFAM" id="SSF53706">
    <property type="entry name" value="Formate dehydrogenase/DMSO reductase, domains 1-3"/>
    <property type="match status" value="1"/>
</dbReference>
<dbReference type="AlphaFoldDB" id="A0A0W1JHU7"/>
<dbReference type="Proteomes" id="UP000054623">
    <property type="component" value="Unassembled WGS sequence"/>
</dbReference>
<accession>A0A0W1JHU7</accession>
<gene>
    <name evidence="1" type="ORF">AT727_05760</name>
</gene>
<organism evidence="1 2">
    <name type="scientific">Desulfitobacterium hafniense</name>
    <name type="common">Desulfitobacterium frappieri</name>
    <dbReference type="NCBI Taxonomy" id="49338"/>
    <lineage>
        <taxon>Bacteria</taxon>
        <taxon>Bacillati</taxon>
        <taxon>Bacillota</taxon>
        <taxon>Clostridia</taxon>
        <taxon>Eubacteriales</taxon>
        <taxon>Desulfitobacteriaceae</taxon>
        <taxon>Desulfitobacterium</taxon>
    </lineage>
</organism>
<protein>
    <submittedName>
        <fullName evidence="1">Uncharacterized protein</fullName>
    </submittedName>
</protein>
<name>A0A0W1JHU7_DESHA</name>
<comment type="caution">
    <text evidence="1">The sequence shown here is derived from an EMBL/GenBank/DDBJ whole genome shotgun (WGS) entry which is preliminary data.</text>
</comment>
<proteinExistence type="predicted"/>
<evidence type="ECO:0000313" key="1">
    <source>
        <dbReference type="EMBL" id="KTE91104.1"/>
    </source>
</evidence>